<keyword evidence="3" id="KW-1185">Reference proteome</keyword>
<reference evidence="2" key="1">
    <citation type="submission" date="2021-03" db="EMBL/GenBank/DDBJ databases">
        <authorList>
            <person name="Bekaert M."/>
        </authorList>
    </citation>
    <scope>NUCLEOTIDE SEQUENCE</scope>
</reference>
<name>A0A8S3QD85_MYTED</name>
<feature type="region of interest" description="Disordered" evidence="1">
    <location>
        <begin position="150"/>
        <end position="181"/>
    </location>
</feature>
<protein>
    <submittedName>
        <fullName evidence="2">Uncharacterized protein</fullName>
    </submittedName>
</protein>
<proteinExistence type="predicted"/>
<sequence length="333" mass="38482">MESMRLTLDKVAAVNLKQEEEVGGALEEVLSEQISTATMMHDLETRLKEDGEFQTFIYLLAVLDFLSLPYTPIFDIAYKLTIHGTITTSSHWTALDQRQKCGRIARWCVNHVLKSILLKNLICELKLLMFFVDLPSESTDNYQHNIPVQEFQGSSGTKEPANEDQPSTSPEKNLEQDPDQIPDIENELETREERERKLLENNNIKHLYKSHIKVNRKPSTCKRKLFESEISNTETAPRRKKTTFDLVVQLLGPSSDVDDCIKYRELKLKHPGHKSFVSAFDQSFSKLQIEVSKRYFALKDKTAKDEGKENRENLLADKEIAQKLLDHWGVYYF</sequence>
<comment type="caution">
    <text evidence="2">The sequence shown here is derived from an EMBL/GenBank/DDBJ whole genome shotgun (WGS) entry which is preliminary data.</text>
</comment>
<accession>A0A8S3QD85</accession>
<evidence type="ECO:0000313" key="2">
    <source>
        <dbReference type="EMBL" id="CAG2194627.1"/>
    </source>
</evidence>
<dbReference type="Proteomes" id="UP000683360">
    <property type="component" value="Unassembled WGS sequence"/>
</dbReference>
<evidence type="ECO:0000313" key="3">
    <source>
        <dbReference type="Proteomes" id="UP000683360"/>
    </source>
</evidence>
<dbReference type="AlphaFoldDB" id="A0A8S3QD85"/>
<evidence type="ECO:0000256" key="1">
    <source>
        <dbReference type="SAM" id="MobiDB-lite"/>
    </source>
</evidence>
<organism evidence="2 3">
    <name type="scientific">Mytilus edulis</name>
    <name type="common">Blue mussel</name>
    <dbReference type="NCBI Taxonomy" id="6550"/>
    <lineage>
        <taxon>Eukaryota</taxon>
        <taxon>Metazoa</taxon>
        <taxon>Spiralia</taxon>
        <taxon>Lophotrochozoa</taxon>
        <taxon>Mollusca</taxon>
        <taxon>Bivalvia</taxon>
        <taxon>Autobranchia</taxon>
        <taxon>Pteriomorphia</taxon>
        <taxon>Mytilida</taxon>
        <taxon>Mytiloidea</taxon>
        <taxon>Mytilidae</taxon>
        <taxon>Mytilinae</taxon>
        <taxon>Mytilus</taxon>
    </lineage>
</organism>
<gene>
    <name evidence="2" type="ORF">MEDL_9644</name>
</gene>
<dbReference type="EMBL" id="CAJPWZ010000487">
    <property type="protein sequence ID" value="CAG2194627.1"/>
    <property type="molecule type" value="Genomic_DNA"/>
</dbReference>